<sequence>MGDYRRQLREISVQAPTIPLPLLLWRLVRWKILRGMNGYGTVPVHVSSRMRLHARSGDHGIRTSIFLFREAYEPSVRFAIDSFVGPGSVCYDIGANQGLWSLRMAERAGPHGQVFAFEPIPDNISSLQANAALSGCVIGICAFALGDREGRVDMHLPHDVGSGSLAAHGDDTEVTSVEMRRLDDVWRSHGCPDVSLVKLDVEGAELLVLKGASAFLAQVMPVVCCEINPERLAAMGAKPIELAEIFIRLSYRTFAWDEQKNTLVEWEIDFSRDSNIDVVFLPPAIAAAQRDGT</sequence>
<dbReference type="PANTHER" id="PTHR34203">
    <property type="entry name" value="METHYLTRANSFERASE, FKBM FAMILY PROTEIN"/>
    <property type="match status" value="1"/>
</dbReference>
<keyword evidence="2" id="KW-0808">Transferase</keyword>
<dbReference type="EMBL" id="JAUSVF010000001">
    <property type="protein sequence ID" value="MDQ0321092.1"/>
    <property type="molecule type" value="Genomic_DNA"/>
</dbReference>
<protein>
    <submittedName>
        <fullName evidence="2">FkbM family methyltransferase</fullName>
    </submittedName>
</protein>
<reference evidence="2 3" key="1">
    <citation type="submission" date="2023-07" db="EMBL/GenBank/DDBJ databases">
        <title>Genomic Encyclopedia of Type Strains, Phase IV (KMG-IV): sequencing the most valuable type-strain genomes for metagenomic binning, comparative biology and taxonomic classification.</title>
        <authorList>
            <person name="Goeker M."/>
        </authorList>
    </citation>
    <scope>NUCLEOTIDE SEQUENCE [LARGE SCALE GENOMIC DNA]</scope>
    <source>
        <strain evidence="2 3">DSM 1112</strain>
    </source>
</reference>
<name>A0ABU0BSZ9_9HYPH</name>
<feature type="domain" description="Methyltransferase FkbM" evidence="1">
    <location>
        <begin position="92"/>
        <end position="235"/>
    </location>
</feature>
<evidence type="ECO:0000313" key="2">
    <source>
        <dbReference type="EMBL" id="MDQ0321092.1"/>
    </source>
</evidence>
<dbReference type="Gene3D" id="3.40.50.150">
    <property type="entry name" value="Vaccinia Virus protein VP39"/>
    <property type="match status" value="1"/>
</dbReference>
<keyword evidence="3" id="KW-1185">Reference proteome</keyword>
<dbReference type="GO" id="GO:0008168">
    <property type="term" value="F:methyltransferase activity"/>
    <property type="evidence" value="ECO:0007669"/>
    <property type="project" value="UniProtKB-KW"/>
</dbReference>
<organism evidence="2 3">
    <name type="scientific">Pararhizobium capsulatum DSM 1112</name>
    <dbReference type="NCBI Taxonomy" id="1121113"/>
    <lineage>
        <taxon>Bacteria</taxon>
        <taxon>Pseudomonadati</taxon>
        <taxon>Pseudomonadota</taxon>
        <taxon>Alphaproteobacteria</taxon>
        <taxon>Hyphomicrobiales</taxon>
        <taxon>Rhizobiaceae</taxon>
        <taxon>Rhizobium/Agrobacterium group</taxon>
        <taxon>Pararhizobium</taxon>
    </lineage>
</organism>
<dbReference type="Proteomes" id="UP001230207">
    <property type="component" value="Unassembled WGS sequence"/>
</dbReference>
<proteinExistence type="predicted"/>
<dbReference type="SUPFAM" id="SSF53335">
    <property type="entry name" value="S-adenosyl-L-methionine-dependent methyltransferases"/>
    <property type="match status" value="1"/>
</dbReference>
<dbReference type="NCBIfam" id="TIGR01444">
    <property type="entry name" value="fkbM_fam"/>
    <property type="match status" value="1"/>
</dbReference>
<dbReference type="InterPro" id="IPR052514">
    <property type="entry name" value="SAM-dependent_MTase"/>
</dbReference>
<dbReference type="InterPro" id="IPR006342">
    <property type="entry name" value="FkbM_mtfrase"/>
</dbReference>
<gene>
    <name evidence="2" type="ORF">QO002_003230</name>
</gene>
<dbReference type="Pfam" id="PF05050">
    <property type="entry name" value="Methyltransf_21"/>
    <property type="match status" value="1"/>
</dbReference>
<dbReference type="RefSeq" id="WP_307231416.1">
    <property type="nucleotide sequence ID" value="NZ_JAUSVF010000001.1"/>
</dbReference>
<evidence type="ECO:0000313" key="3">
    <source>
        <dbReference type="Proteomes" id="UP001230207"/>
    </source>
</evidence>
<dbReference type="InterPro" id="IPR029063">
    <property type="entry name" value="SAM-dependent_MTases_sf"/>
</dbReference>
<evidence type="ECO:0000259" key="1">
    <source>
        <dbReference type="Pfam" id="PF05050"/>
    </source>
</evidence>
<dbReference type="GO" id="GO:0032259">
    <property type="term" value="P:methylation"/>
    <property type="evidence" value="ECO:0007669"/>
    <property type="project" value="UniProtKB-KW"/>
</dbReference>
<dbReference type="PANTHER" id="PTHR34203:SF15">
    <property type="entry name" value="SLL1173 PROTEIN"/>
    <property type="match status" value="1"/>
</dbReference>
<comment type="caution">
    <text evidence="2">The sequence shown here is derived from an EMBL/GenBank/DDBJ whole genome shotgun (WGS) entry which is preliminary data.</text>
</comment>
<accession>A0ABU0BSZ9</accession>
<keyword evidence="2" id="KW-0489">Methyltransferase</keyword>